<reference evidence="4 5" key="1">
    <citation type="submission" date="2019-05" db="EMBL/GenBank/DDBJ databases">
        <title>The compact genome of Giardia muris reveals important steps in the evolution of intestinal protozoan parasites.</title>
        <authorList>
            <person name="Xu F."/>
            <person name="Jimenez-Gonzalez A."/>
            <person name="Einarsson E."/>
            <person name="Astvaldsson A."/>
            <person name="Peirasmaki D."/>
            <person name="Eckmann L."/>
            <person name="Andersson J.O."/>
            <person name="Svard S.G."/>
            <person name="Jerlstrom-Hultqvist J."/>
        </authorList>
    </citation>
    <scope>NUCLEOTIDE SEQUENCE [LARGE SCALE GENOMIC DNA]</scope>
    <source>
        <strain evidence="4 5">Roberts-Thomson</strain>
    </source>
</reference>
<dbReference type="InterPro" id="IPR000241">
    <property type="entry name" value="RlmKL-like_Mtase"/>
</dbReference>
<keyword evidence="2" id="KW-0808">Transferase</keyword>
<evidence type="ECO:0000313" key="5">
    <source>
        <dbReference type="Proteomes" id="UP000315496"/>
    </source>
</evidence>
<gene>
    <name evidence="4" type="ORF">GMRT_14385</name>
</gene>
<dbReference type="Proteomes" id="UP000315496">
    <property type="component" value="Chromosome 2"/>
</dbReference>
<keyword evidence="5" id="KW-1185">Reference proteome</keyword>
<evidence type="ECO:0000259" key="3">
    <source>
        <dbReference type="Pfam" id="PF01170"/>
    </source>
</evidence>
<dbReference type="GO" id="GO:0008168">
    <property type="term" value="F:methyltransferase activity"/>
    <property type="evidence" value="ECO:0007669"/>
    <property type="project" value="UniProtKB-KW"/>
</dbReference>
<dbReference type="OrthoDB" id="296065at2759"/>
<dbReference type="PIRSF" id="PIRSF017259">
    <property type="entry name" value="tRNA_mtfrase_TRM11"/>
    <property type="match status" value="1"/>
</dbReference>
<comment type="caution">
    <text evidence="4">The sequence shown here is derived from an EMBL/GenBank/DDBJ whole genome shotgun (WGS) entry which is preliminary data.</text>
</comment>
<evidence type="ECO:0000313" key="4">
    <source>
        <dbReference type="EMBL" id="TNJ28233.1"/>
    </source>
</evidence>
<dbReference type="InterPro" id="IPR002052">
    <property type="entry name" value="DNA_methylase_N6_adenine_CS"/>
</dbReference>
<dbReference type="Pfam" id="PF01170">
    <property type="entry name" value="UPF0020"/>
    <property type="match status" value="1"/>
</dbReference>
<dbReference type="EMBL" id="VDLU01000002">
    <property type="protein sequence ID" value="TNJ28233.1"/>
    <property type="molecule type" value="Genomic_DNA"/>
</dbReference>
<dbReference type="GO" id="GO:0032259">
    <property type="term" value="P:methylation"/>
    <property type="evidence" value="ECO:0007669"/>
    <property type="project" value="UniProtKB-KW"/>
</dbReference>
<dbReference type="AlphaFoldDB" id="A0A4Z1T2Q8"/>
<dbReference type="PANTHER" id="PTHR13370:SF3">
    <property type="entry name" value="TRNA (GUANINE(10)-N2)-METHYLTRANSFERASE HOMOLOG"/>
    <property type="match status" value="1"/>
</dbReference>
<accession>A0A4Z1T2Q8</accession>
<dbReference type="GO" id="GO:0043527">
    <property type="term" value="C:tRNA methyltransferase complex"/>
    <property type="evidence" value="ECO:0007669"/>
    <property type="project" value="UniProtKB-ARBA"/>
</dbReference>
<evidence type="ECO:0000256" key="2">
    <source>
        <dbReference type="ARBA" id="ARBA00022679"/>
    </source>
</evidence>
<dbReference type="GO" id="GO:0005737">
    <property type="term" value="C:cytoplasm"/>
    <property type="evidence" value="ECO:0007669"/>
    <property type="project" value="TreeGrafter"/>
</dbReference>
<dbReference type="PRINTS" id="PR00507">
    <property type="entry name" value="N12N6MTFRASE"/>
</dbReference>
<organism evidence="4 5">
    <name type="scientific">Giardia muris</name>
    <dbReference type="NCBI Taxonomy" id="5742"/>
    <lineage>
        <taxon>Eukaryota</taxon>
        <taxon>Metamonada</taxon>
        <taxon>Diplomonadida</taxon>
        <taxon>Hexamitidae</taxon>
        <taxon>Giardiinae</taxon>
        <taxon>Giardia</taxon>
    </lineage>
</organism>
<dbReference type="VEuPathDB" id="GiardiaDB:GMRT_14385"/>
<dbReference type="GO" id="GO:0003676">
    <property type="term" value="F:nucleic acid binding"/>
    <property type="evidence" value="ECO:0007669"/>
    <property type="project" value="InterPro"/>
</dbReference>
<dbReference type="SUPFAM" id="SSF53335">
    <property type="entry name" value="S-adenosyl-L-methionine-dependent methyltransferases"/>
    <property type="match status" value="1"/>
</dbReference>
<evidence type="ECO:0000256" key="1">
    <source>
        <dbReference type="ARBA" id="ARBA00022603"/>
    </source>
</evidence>
<dbReference type="PROSITE" id="PS00092">
    <property type="entry name" value="N6_MTASE"/>
    <property type="match status" value="1"/>
</dbReference>
<name>A0A4Z1T2Q8_GIAMU</name>
<proteinExistence type="predicted"/>
<dbReference type="PANTHER" id="PTHR13370">
    <property type="entry name" value="RNA METHYLASE-RELATED"/>
    <property type="match status" value="1"/>
</dbReference>
<sequence>MLWVANFAEILTEFHLPTFTARAECLGLQVEPRMPYSSPVLLFTTPGSYVDTFRTIEGFLSSLILLKEYGLLLAEGTSYEELILDPTALDARIASSLSDIAAIIGKDVHDLTFGFGMNVVGQKVQNSKKVEQYHQIIGTCPSLLPLACNLRTPDVRFVIVDDQLSVQRGIGERRLFLVLQSSLYREGAMRLRLHGFNLPTRCFIGPTSMDPELAFIMCEVAKVKSGYVVCDPFAGTCSILVSAAFYGCIAVGGDLDIKILRGKGGKQHYSQNFISYGLPQPLLSLHDAHKPAYRQEVFDAILCDPPYSIRAGARVANSRAGYGFKNIADKENVADLFLAVLDFAALTLRVGGRLAFWLPYLIEYHEDSDIPQHADFELVTSPSQKLTGGYGRRLCVFERRRRSEPSVRASYSGVPSHRRLTQTLGYIRA</sequence>
<feature type="domain" description="Ribosomal RNA large subunit methyltransferase K/L-like methyltransferase" evidence="3">
    <location>
        <begin position="201"/>
        <end position="317"/>
    </location>
</feature>
<keyword evidence="1 4" id="KW-0489">Methyltransferase</keyword>
<protein>
    <submittedName>
        <fullName evidence="4">Putative RNA methylase</fullName>
    </submittedName>
</protein>
<dbReference type="Gene3D" id="3.40.50.150">
    <property type="entry name" value="Vaccinia Virus protein VP39"/>
    <property type="match status" value="1"/>
</dbReference>
<dbReference type="InterPro" id="IPR029063">
    <property type="entry name" value="SAM-dependent_MTases_sf"/>
</dbReference>